<proteinExistence type="predicted"/>
<dbReference type="Pfam" id="PF13976">
    <property type="entry name" value="gag_pre-integrs"/>
    <property type="match status" value="1"/>
</dbReference>
<dbReference type="EMBL" id="BKCJ010000053">
    <property type="protein sequence ID" value="GEU29240.1"/>
    <property type="molecule type" value="Genomic_DNA"/>
</dbReference>
<feature type="domain" description="Reverse transcriptase Ty1/copia-type" evidence="2">
    <location>
        <begin position="1053"/>
        <end position="1185"/>
    </location>
</feature>
<protein>
    <submittedName>
        <fullName evidence="4">Retrovirus-related Pol polyprotein from transposon TNT 1-94</fullName>
    </submittedName>
</protein>
<dbReference type="InterPro" id="IPR025724">
    <property type="entry name" value="GAG-pre-integrase_dom"/>
</dbReference>
<sequence length="1973" mass="224740">MECGMVSHSLMIHDSSSLHEEIMKFIDVDTGDSVVSIVLGAAATGTGETTIVEGLKGVHCSGDLSGSYTILAVCPFRQSKGKYHGEYILQSIDEGPFKMARCRDEIASGTDGPYLRPERDRVVADLSQAKKDRLRADICSKLTEDDCESQLYDEFEHFGQHMGENIHDYYVRFTKLINDMRHIKMTMHKIQLNSKVINNMLPEWSRFVMAVKLNRGLKESNHDQLYAYLKQHELHANKKKMLMERLNQHSHDPLALVFNVSPYQYPSSSSVPPQPSYISQVTYQPQFTDNTQLDIGFSPANELLDNLTKQVAFLAQQYKTQFPQTNSQLRTSSNTQNQGNNARGIVALGNGRAQYRAGNANAGVDLDKEQLLFLTGGKPNTFDDGTIFMANLSSTDLVYNEDILSYDSDTLFEVQDHDNCLDNMNESHEEHEIHNDVQPDDVVDSDTEYTSNRNIISYEQHVQDNEDQVDAHCVTSNKPNNTVNASLTVELARHKELAEIFWSDDLLKIKAKDLKEKVKSTKLITAMTMITPTGLTEREKGFEQTNTCYLIEVIPFFKTFKEHLEGIQKALINKMKEMKEVFDQMEVEVDQNVVDKKCNEIERKNFSLRMRTQLLNAYKGKTKCVTMSDPVKPKVLAHSMYVIDVEPIPPQNRNNREVLLDYLKHLNESVGTLRDIVKEVRVKKPLDSSLASAFLYTKHSQELLEYVVHIVLWYLDSGCTKHMTGDHSRLMNFVKKFIGTTRFRNDHFGAIIDLEVAFRKHSCYARDVNCVDLIKGNRGTNLYIISVEDMMKSSSICLLSNASKNKSWLWHRRLNHLNFDTINDLARKDFVRGLPRLKFEKDLLCSACRSYCYCLLHSNRSFIYTRYNKTPYELVHDRKPDLKFLHVFGALYYPTNNSEDLGKLRPTADIEISLGPEPILLTLRQICLGLVPDPVPVAPYVPPTNKDLEILFQLMFDEYFEPPGVERPVHPAPLVQVPVVSTGTPSSTIIDQDAPSTSYSPSSFVVQPPISHQVVAAGPTITDNPFAQADNDPFVNVFVPEPSSDESSSRDVIWELVPKPYCVMIITLKLIYKVKLDEYGDVLKNNARLVAKGYRQEEGIDFEESFASVTWIEAIRIFIANAASKNMIIYQMDAKTAFLNDELKEEVYASQPEGFIDPDHPTHVYRLKKALYGLKQAPRACGIFINQQKYALEILIKYGMDTSDPVDKPMIDRSKLDEDPLGIPVDQTRFRGMVGSLMYLTASRPDLVFVVCMCVGYLAKPTKKHLEPMQTLTMQVVKTQGEHSRSKNIDARHHFKRDQVKNSVVELYFVTTDYQLADIFTKALPEKQFDFLLPRLGMKSMSPETLKRLQDRENNGLTKPLLSGLTNPLYRGLTKPPHSGLAAKPSSGLCMGPYWKEKLCLGSSKEVKEPNLLDLNGYFAKHKLLQSIHRLSLAFVLAIYIQQFWNNLTQEAKTEVYHFQLDEDWFILDANLLREALEITPIDQAHQFESPPSGNAIMNFVNELGYTEELHFVSRIEVNNLYQPWRAILSMINQCLTGKTSWYDRPGYPVIQMLWGIITRIKVDYAKLIWEEFIQAIQNFLTDKDNFGIATEKDKKTKPYVIPYCRFTKLIICYLERKHNINQRSGSPFNMAEDDHRLGNLKFVPKGKEDEVFGMKIPKELITDNIRNTYYYNTYWKWLQSMILVDEPDEEQAQPEPEPQGEQVDYDLQCGITQKLPIVEGKGKSIITDEQRQIPVTEKTSIRPSAQPDDDTSANIVCDTPSPIIAETGAETDKTNSKGDTKILNISEEQGEDVADKVYLEEKTAKIVKGQAGSNPGKTPESRPPPEHVLMEEDQAGPDPRQIHVALTGPDPEPIHDDFVVTVVFMLEFQDLPHKIDQTVNEAVKKAVQVALQAPFREYFLDMSESDLKEILHDQMFKSGSYRSQPEHVALCEALEASMERDNRDAFLVKKDKSCKRRRDNQDPPSAPSKEPD</sequence>
<organism evidence="4">
    <name type="scientific">Tanacetum cinerariifolium</name>
    <name type="common">Dalmatian daisy</name>
    <name type="synonym">Chrysanthemum cinerariifolium</name>
    <dbReference type="NCBI Taxonomy" id="118510"/>
    <lineage>
        <taxon>Eukaryota</taxon>
        <taxon>Viridiplantae</taxon>
        <taxon>Streptophyta</taxon>
        <taxon>Embryophyta</taxon>
        <taxon>Tracheophyta</taxon>
        <taxon>Spermatophyta</taxon>
        <taxon>Magnoliopsida</taxon>
        <taxon>eudicotyledons</taxon>
        <taxon>Gunneridae</taxon>
        <taxon>Pentapetalae</taxon>
        <taxon>asterids</taxon>
        <taxon>campanulids</taxon>
        <taxon>Asterales</taxon>
        <taxon>Asteraceae</taxon>
        <taxon>Asteroideae</taxon>
        <taxon>Anthemideae</taxon>
        <taxon>Anthemidinae</taxon>
        <taxon>Tanacetum</taxon>
    </lineage>
</organism>
<gene>
    <name evidence="4" type="ORF">Tci_001218</name>
</gene>
<dbReference type="PANTHER" id="PTHR11439">
    <property type="entry name" value="GAG-POL-RELATED RETROTRANSPOSON"/>
    <property type="match status" value="1"/>
</dbReference>
<comment type="caution">
    <text evidence="4">The sequence shown here is derived from an EMBL/GenBank/DDBJ whole genome shotgun (WGS) entry which is preliminary data.</text>
</comment>
<feature type="compositionally biased region" description="Basic and acidic residues" evidence="1">
    <location>
        <begin position="1723"/>
        <end position="1732"/>
    </location>
</feature>
<feature type="compositionally biased region" description="Basic and acidic residues" evidence="1">
    <location>
        <begin position="1943"/>
        <end position="1952"/>
    </location>
</feature>
<evidence type="ECO:0000259" key="2">
    <source>
        <dbReference type="Pfam" id="PF07727"/>
    </source>
</evidence>
<accession>A0A699GHX9</accession>
<reference evidence="4" key="1">
    <citation type="journal article" date="2019" name="Sci. Rep.">
        <title>Draft genome of Tanacetum cinerariifolium, the natural source of mosquito coil.</title>
        <authorList>
            <person name="Yamashiro T."/>
            <person name="Shiraishi A."/>
            <person name="Satake H."/>
            <person name="Nakayama K."/>
        </authorList>
    </citation>
    <scope>NUCLEOTIDE SEQUENCE</scope>
</reference>
<dbReference type="InterPro" id="IPR043502">
    <property type="entry name" value="DNA/RNA_pol_sf"/>
</dbReference>
<evidence type="ECO:0000256" key="1">
    <source>
        <dbReference type="SAM" id="MobiDB-lite"/>
    </source>
</evidence>
<dbReference type="InterPro" id="IPR013103">
    <property type="entry name" value="RVT_2"/>
</dbReference>
<evidence type="ECO:0000313" key="4">
    <source>
        <dbReference type="EMBL" id="GEU29240.1"/>
    </source>
</evidence>
<dbReference type="Pfam" id="PF07727">
    <property type="entry name" value="RVT_2"/>
    <property type="match status" value="1"/>
</dbReference>
<dbReference type="SUPFAM" id="SSF56672">
    <property type="entry name" value="DNA/RNA polymerases"/>
    <property type="match status" value="1"/>
</dbReference>
<feature type="compositionally biased region" description="Basic and acidic residues" evidence="1">
    <location>
        <begin position="1820"/>
        <end position="1831"/>
    </location>
</feature>
<feature type="region of interest" description="Disordered" evidence="1">
    <location>
        <begin position="1808"/>
        <end position="1833"/>
    </location>
</feature>
<feature type="region of interest" description="Disordered" evidence="1">
    <location>
        <begin position="1943"/>
        <end position="1973"/>
    </location>
</feature>
<feature type="region of interest" description="Disordered" evidence="1">
    <location>
        <begin position="1723"/>
        <end position="1757"/>
    </location>
</feature>
<dbReference type="PANTHER" id="PTHR11439:SF483">
    <property type="entry name" value="PEPTIDE SYNTHASE GLIP-LIKE, PUTATIVE (AFU_ORTHOLOGUE AFUA_3G12920)-RELATED"/>
    <property type="match status" value="1"/>
</dbReference>
<feature type="domain" description="GAG-pre-integrase" evidence="3">
    <location>
        <begin position="781"/>
        <end position="849"/>
    </location>
</feature>
<name>A0A699GHX9_TANCI</name>
<evidence type="ECO:0000259" key="3">
    <source>
        <dbReference type="Pfam" id="PF13976"/>
    </source>
</evidence>